<dbReference type="Pfam" id="PF01451">
    <property type="entry name" value="LMWPc"/>
    <property type="match status" value="1"/>
</dbReference>
<dbReference type="Proteomes" id="UP000198778">
    <property type="component" value="Unassembled WGS sequence"/>
</dbReference>
<evidence type="ECO:0000313" key="3">
    <source>
        <dbReference type="Proteomes" id="UP000198778"/>
    </source>
</evidence>
<dbReference type="SUPFAM" id="SSF52788">
    <property type="entry name" value="Phosphotyrosine protein phosphatases I"/>
    <property type="match status" value="1"/>
</dbReference>
<reference evidence="3" key="1">
    <citation type="submission" date="2016-10" db="EMBL/GenBank/DDBJ databases">
        <authorList>
            <person name="Varghese N."/>
            <person name="Submissions S."/>
        </authorList>
    </citation>
    <scope>NUCLEOTIDE SEQUENCE [LARGE SCALE GENOMIC DNA]</scope>
    <source>
        <strain evidence="3">CGMCC 1.10369</strain>
    </source>
</reference>
<gene>
    <name evidence="2" type="ORF">SAMN04488053_11736</name>
</gene>
<protein>
    <submittedName>
        <fullName evidence="2">Protein-tyrosine phosphatase</fullName>
    </submittedName>
</protein>
<evidence type="ECO:0000313" key="2">
    <source>
        <dbReference type="EMBL" id="SDO54278.1"/>
    </source>
</evidence>
<dbReference type="PANTHER" id="PTHR11717:SF31">
    <property type="entry name" value="LOW MOLECULAR WEIGHT PROTEIN-TYROSINE-PHOSPHATASE ETP-RELATED"/>
    <property type="match status" value="1"/>
</dbReference>
<sequence length="222" mass="25428">MERVLFVCTGNTCRSPMAEAIFNKKRTNERMSAKSAGVHAIDGIPMSEGSKQAVARHGMMESHQSRMLTEDLLNWADIILTLTTAHKQAVVSQFPDRAAQVHTLKEYVLDDAVTLDKIEELKHHLAQLELKRASFVAEHQQQIDKYNEEQSINNQKQLEEELLKQIEPHQRAIDRLEWDLPSLDIRDPFGGDDSIYEAAYQEIEEAVEKLIAKMERYQKGTN</sequence>
<feature type="domain" description="Phosphotyrosine protein phosphatase I" evidence="1">
    <location>
        <begin position="2"/>
        <end position="213"/>
    </location>
</feature>
<organism evidence="2 3">
    <name type="scientific">Alkalicoccus daliensis</name>
    <dbReference type="NCBI Taxonomy" id="745820"/>
    <lineage>
        <taxon>Bacteria</taxon>
        <taxon>Bacillati</taxon>
        <taxon>Bacillota</taxon>
        <taxon>Bacilli</taxon>
        <taxon>Bacillales</taxon>
        <taxon>Bacillaceae</taxon>
        <taxon>Alkalicoccus</taxon>
    </lineage>
</organism>
<evidence type="ECO:0000259" key="1">
    <source>
        <dbReference type="SMART" id="SM00226"/>
    </source>
</evidence>
<dbReference type="RefSeq" id="WP_090844262.1">
    <property type="nucleotide sequence ID" value="NZ_FNIL01000017.1"/>
</dbReference>
<dbReference type="InterPro" id="IPR023485">
    <property type="entry name" value="Ptyr_pPase"/>
</dbReference>
<dbReference type="GO" id="GO:0004725">
    <property type="term" value="F:protein tyrosine phosphatase activity"/>
    <property type="evidence" value="ECO:0007669"/>
    <property type="project" value="TreeGrafter"/>
</dbReference>
<dbReference type="Gene3D" id="3.40.50.2300">
    <property type="match status" value="1"/>
</dbReference>
<dbReference type="EMBL" id="FNIL01000017">
    <property type="protein sequence ID" value="SDO54278.1"/>
    <property type="molecule type" value="Genomic_DNA"/>
</dbReference>
<dbReference type="PANTHER" id="PTHR11717">
    <property type="entry name" value="LOW MOLECULAR WEIGHT PROTEIN TYROSINE PHOSPHATASE"/>
    <property type="match status" value="1"/>
</dbReference>
<dbReference type="SMART" id="SM00226">
    <property type="entry name" value="LMWPc"/>
    <property type="match status" value="1"/>
</dbReference>
<dbReference type="CDD" id="cd16344">
    <property type="entry name" value="LMWPAP"/>
    <property type="match status" value="1"/>
</dbReference>
<dbReference type="OrthoDB" id="9784339at2"/>
<name>A0A1H0KE95_9BACI</name>
<dbReference type="STRING" id="745820.SAMN04488053_11736"/>
<dbReference type="AlphaFoldDB" id="A0A1H0KE95"/>
<dbReference type="InterPro" id="IPR050438">
    <property type="entry name" value="LMW_PTPase"/>
</dbReference>
<proteinExistence type="predicted"/>
<dbReference type="InterPro" id="IPR036196">
    <property type="entry name" value="Ptyr_pPase_sf"/>
</dbReference>
<accession>A0A1H0KE95</accession>
<keyword evidence="3" id="KW-1185">Reference proteome</keyword>